<accession>A0A4Z2F8E1</accession>
<evidence type="ECO:0000256" key="1">
    <source>
        <dbReference type="SAM" id="MobiDB-lite"/>
    </source>
</evidence>
<evidence type="ECO:0000313" key="3">
    <source>
        <dbReference type="EMBL" id="TNN37275.1"/>
    </source>
</evidence>
<dbReference type="EMBL" id="SRLO01001508">
    <property type="protein sequence ID" value="TNN37275.1"/>
    <property type="molecule type" value="Genomic_DNA"/>
</dbReference>
<gene>
    <name evidence="3" type="ORF">EYF80_052556</name>
</gene>
<organism evidence="3 4">
    <name type="scientific">Liparis tanakae</name>
    <name type="common">Tanaka's snailfish</name>
    <dbReference type="NCBI Taxonomy" id="230148"/>
    <lineage>
        <taxon>Eukaryota</taxon>
        <taxon>Metazoa</taxon>
        <taxon>Chordata</taxon>
        <taxon>Craniata</taxon>
        <taxon>Vertebrata</taxon>
        <taxon>Euteleostomi</taxon>
        <taxon>Actinopterygii</taxon>
        <taxon>Neopterygii</taxon>
        <taxon>Teleostei</taxon>
        <taxon>Neoteleostei</taxon>
        <taxon>Acanthomorphata</taxon>
        <taxon>Eupercaria</taxon>
        <taxon>Perciformes</taxon>
        <taxon>Cottioidei</taxon>
        <taxon>Cottales</taxon>
        <taxon>Liparidae</taxon>
        <taxon>Liparis</taxon>
    </lineage>
</organism>
<sequence length="100" mass="11667">MDQQEGVTKQKDYRNNGGLCTARASEETNPTHESPPPPFPLTTRQFLLFLFNLWRLWVLLVQTGAPLLKPGLLLTENLILVLLLTDILLWELWRNREQRK</sequence>
<comment type="caution">
    <text evidence="3">The sequence shown here is derived from an EMBL/GenBank/DDBJ whole genome shotgun (WGS) entry which is preliminary data.</text>
</comment>
<proteinExistence type="predicted"/>
<protein>
    <submittedName>
        <fullName evidence="3">Uncharacterized protein</fullName>
    </submittedName>
</protein>
<keyword evidence="4" id="KW-1185">Reference proteome</keyword>
<evidence type="ECO:0000256" key="2">
    <source>
        <dbReference type="SAM" id="Phobius"/>
    </source>
</evidence>
<dbReference type="Proteomes" id="UP000314294">
    <property type="component" value="Unassembled WGS sequence"/>
</dbReference>
<name>A0A4Z2F8E1_9TELE</name>
<evidence type="ECO:0000313" key="4">
    <source>
        <dbReference type="Proteomes" id="UP000314294"/>
    </source>
</evidence>
<reference evidence="3 4" key="1">
    <citation type="submission" date="2019-03" db="EMBL/GenBank/DDBJ databases">
        <title>First draft genome of Liparis tanakae, snailfish: a comprehensive survey of snailfish specific genes.</title>
        <authorList>
            <person name="Kim W."/>
            <person name="Song I."/>
            <person name="Jeong J.-H."/>
            <person name="Kim D."/>
            <person name="Kim S."/>
            <person name="Ryu S."/>
            <person name="Song J.Y."/>
            <person name="Lee S.K."/>
        </authorList>
    </citation>
    <scope>NUCLEOTIDE SEQUENCE [LARGE SCALE GENOMIC DNA]</scope>
    <source>
        <tissue evidence="3">Muscle</tissue>
    </source>
</reference>
<dbReference type="AlphaFoldDB" id="A0A4Z2F8E1"/>
<keyword evidence="2" id="KW-1133">Transmembrane helix</keyword>
<feature type="transmembrane region" description="Helical" evidence="2">
    <location>
        <begin position="46"/>
        <end position="65"/>
    </location>
</feature>
<keyword evidence="2" id="KW-0812">Transmembrane</keyword>
<feature type="region of interest" description="Disordered" evidence="1">
    <location>
        <begin position="1"/>
        <end position="38"/>
    </location>
</feature>
<keyword evidence="2" id="KW-0472">Membrane</keyword>
<feature type="transmembrane region" description="Helical" evidence="2">
    <location>
        <begin position="71"/>
        <end position="93"/>
    </location>
</feature>